<accession>Q46YQ5</accession>
<gene>
    <name evidence="1" type="ordered locus">Reut_A2366</name>
</gene>
<dbReference type="EMBL" id="CP000090">
    <property type="protein sequence ID" value="AAZ61728.1"/>
    <property type="molecule type" value="Genomic_DNA"/>
</dbReference>
<dbReference type="HOGENOM" id="CLU_1599973_0_0_4"/>
<name>Q46YQ5_CUPPJ</name>
<dbReference type="AlphaFoldDB" id="Q46YQ5"/>
<reference evidence="1" key="1">
    <citation type="submission" date="2005-08" db="EMBL/GenBank/DDBJ databases">
        <title>Complete sequence of Chromosome1 of Ralstonia eutropha JMP134.</title>
        <authorList>
            <person name="Copeland A."/>
            <person name="Lucas S."/>
            <person name="Lapidus A."/>
            <person name="Barry K."/>
            <person name="Detter J.C."/>
            <person name="Glavina T."/>
            <person name="Hammon N."/>
            <person name="Israni S."/>
            <person name="Pitluck S."/>
            <person name="Goltsman E."/>
            <person name="Martinez M."/>
            <person name="Schmutz J."/>
            <person name="Larimer F."/>
            <person name="Land M."/>
            <person name="Lykidis A."/>
            <person name="Richardson P."/>
        </authorList>
    </citation>
    <scope>NUCLEOTIDE SEQUENCE</scope>
    <source>
        <strain evidence="1">JMP134</strain>
    </source>
</reference>
<protein>
    <submittedName>
        <fullName evidence="1">Uncharacterized protein</fullName>
    </submittedName>
</protein>
<sequence>MRAPADFFAKLQWEAAKLKGMDPRDLPGYIYQAVTCASDAWHMADWVFHALPRDERAKYPRDKRYRDFVRKDSEALAICREIADSSKHCRLTHEPDPQIETRFMLAPNANTGTEDIWWFVIRKGRICDIRQVIEDAQMYWCRVLDGYGLSRETPQEDLYRPDRSIL</sequence>
<organism evidence="1">
    <name type="scientific">Cupriavidus pinatubonensis (strain JMP 134 / LMG 1197)</name>
    <name type="common">Cupriavidus necator (strain JMP 134)</name>
    <dbReference type="NCBI Taxonomy" id="264198"/>
    <lineage>
        <taxon>Bacteria</taxon>
        <taxon>Pseudomonadati</taxon>
        <taxon>Pseudomonadota</taxon>
        <taxon>Betaproteobacteria</taxon>
        <taxon>Burkholderiales</taxon>
        <taxon>Burkholderiaceae</taxon>
        <taxon>Cupriavidus</taxon>
    </lineage>
</organism>
<proteinExistence type="predicted"/>
<evidence type="ECO:0000313" key="1">
    <source>
        <dbReference type="EMBL" id="AAZ61728.1"/>
    </source>
</evidence>
<dbReference type="KEGG" id="reu:Reut_A2366"/>